<reference evidence="1 2" key="1">
    <citation type="journal article" date="2018" name="Proc. R. Soc. B">
        <title>A non-coding region near Follistatin controls head colour polymorphism in the Gouldian finch.</title>
        <authorList>
            <person name="Toomey M.B."/>
            <person name="Marques C.I."/>
            <person name="Andrade P."/>
            <person name="Araujo P.M."/>
            <person name="Sabatino S."/>
            <person name="Gazda M.A."/>
            <person name="Afonso S."/>
            <person name="Lopes R.J."/>
            <person name="Corbo J.C."/>
            <person name="Carneiro M."/>
        </authorList>
    </citation>
    <scope>NUCLEOTIDE SEQUENCE [LARGE SCALE GENOMIC DNA]</scope>
    <source>
        <strain evidence="1">Red01</strain>
        <tissue evidence="1">Muscle</tissue>
    </source>
</reference>
<accession>A0A3L8S4N7</accession>
<dbReference type="EMBL" id="QUSF01000069">
    <property type="protein sequence ID" value="RLV96773.1"/>
    <property type="molecule type" value="Genomic_DNA"/>
</dbReference>
<dbReference type="AlphaFoldDB" id="A0A3L8S4N7"/>
<comment type="caution">
    <text evidence="1">The sequence shown here is derived from an EMBL/GenBank/DDBJ whole genome shotgun (WGS) entry which is preliminary data.</text>
</comment>
<sequence length="62" mass="6552">MEPAGLDGPETCLTAGLIYVTVSRELPTLSRVLAPKFPEAPELTNKELSGKEVALHATSSTI</sequence>
<evidence type="ECO:0000313" key="1">
    <source>
        <dbReference type="EMBL" id="RLV96773.1"/>
    </source>
</evidence>
<dbReference type="Proteomes" id="UP000276834">
    <property type="component" value="Unassembled WGS sequence"/>
</dbReference>
<dbReference type="OrthoDB" id="10639649at2759"/>
<organism evidence="1 2">
    <name type="scientific">Chloebia gouldiae</name>
    <name type="common">Gouldian finch</name>
    <name type="synonym">Erythrura gouldiae</name>
    <dbReference type="NCBI Taxonomy" id="44316"/>
    <lineage>
        <taxon>Eukaryota</taxon>
        <taxon>Metazoa</taxon>
        <taxon>Chordata</taxon>
        <taxon>Craniata</taxon>
        <taxon>Vertebrata</taxon>
        <taxon>Euteleostomi</taxon>
        <taxon>Archelosauria</taxon>
        <taxon>Archosauria</taxon>
        <taxon>Dinosauria</taxon>
        <taxon>Saurischia</taxon>
        <taxon>Theropoda</taxon>
        <taxon>Coelurosauria</taxon>
        <taxon>Aves</taxon>
        <taxon>Neognathae</taxon>
        <taxon>Neoaves</taxon>
        <taxon>Telluraves</taxon>
        <taxon>Australaves</taxon>
        <taxon>Passeriformes</taxon>
        <taxon>Passeroidea</taxon>
        <taxon>Passeridae</taxon>
        <taxon>Chloebia</taxon>
    </lineage>
</organism>
<gene>
    <name evidence="1" type="ORF">DV515_00012572</name>
</gene>
<keyword evidence="2" id="KW-1185">Reference proteome</keyword>
<protein>
    <submittedName>
        <fullName evidence="1">Uncharacterized protein</fullName>
    </submittedName>
</protein>
<evidence type="ECO:0000313" key="2">
    <source>
        <dbReference type="Proteomes" id="UP000276834"/>
    </source>
</evidence>
<name>A0A3L8S4N7_CHLGU</name>
<proteinExistence type="predicted"/>